<dbReference type="Pfam" id="PF00254">
    <property type="entry name" value="FKBP_C"/>
    <property type="match status" value="1"/>
</dbReference>
<dbReference type="PANTHER" id="PTHR45779">
    <property type="entry name" value="PEPTIDYLPROLYL ISOMERASE"/>
    <property type="match status" value="1"/>
</dbReference>
<dbReference type="EMBL" id="AZIL01000609">
    <property type="protein sequence ID" value="EWM26709.1"/>
    <property type="molecule type" value="Genomic_DNA"/>
</dbReference>
<dbReference type="InterPro" id="IPR046357">
    <property type="entry name" value="PPIase_dom_sf"/>
</dbReference>
<gene>
    <name evidence="8" type="ORF">Naga_100001g208</name>
</gene>
<comment type="catalytic activity">
    <reaction evidence="1 5">
        <text>[protein]-peptidylproline (omega=180) = [protein]-peptidylproline (omega=0)</text>
        <dbReference type="Rhea" id="RHEA:16237"/>
        <dbReference type="Rhea" id="RHEA-COMP:10747"/>
        <dbReference type="Rhea" id="RHEA-COMP:10748"/>
        <dbReference type="ChEBI" id="CHEBI:83833"/>
        <dbReference type="ChEBI" id="CHEBI:83834"/>
        <dbReference type="EC" id="5.2.1.8"/>
    </reaction>
</comment>
<dbReference type="GO" id="GO:0003755">
    <property type="term" value="F:peptidyl-prolyl cis-trans isomerase activity"/>
    <property type="evidence" value="ECO:0007669"/>
    <property type="project" value="UniProtKB-KW"/>
</dbReference>
<accession>W7U229</accession>
<evidence type="ECO:0000256" key="3">
    <source>
        <dbReference type="ARBA" id="ARBA00023110"/>
    </source>
</evidence>
<dbReference type="SUPFAM" id="SSF54534">
    <property type="entry name" value="FKBP-like"/>
    <property type="match status" value="1"/>
</dbReference>
<dbReference type="Gene3D" id="2.30.42.10">
    <property type="match status" value="1"/>
</dbReference>
<reference evidence="8 9" key="1">
    <citation type="journal article" date="2014" name="Mol. Plant">
        <title>Chromosome Scale Genome Assembly and Transcriptome Profiling of Nannochloropsis gaditana in Nitrogen Depletion.</title>
        <authorList>
            <person name="Corteggiani Carpinelli E."/>
            <person name="Telatin A."/>
            <person name="Vitulo N."/>
            <person name="Forcato C."/>
            <person name="D'Angelo M."/>
            <person name="Schiavon R."/>
            <person name="Vezzi A."/>
            <person name="Giacometti G.M."/>
            <person name="Morosinotto T."/>
            <person name="Valle G."/>
        </authorList>
    </citation>
    <scope>NUCLEOTIDE SEQUENCE [LARGE SCALE GENOMIC DNA]</scope>
    <source>
        <strain evidence="8 9">B-31</strain>
    </source>
</reference>
<dbReference type="PROSITE" id="PS50106">
    <property type="entry name" value="PDZ"/>
    <property type="match status" value="1"/>
</dbReference>
<dbReference type="InterPro" id="IPR036034">
    <property type="entry name" value="PDZ_sf"/>
</dbReference>
<comment type="caution">
    <text evidence="8">The sequence shown here is derived from an EMBL/GenBank/DDBJ whole genome shotgun (WGS) entry which is preliminary data.</text>
</comment>
<evidence type="ECO:0000256" key="1">
    <source>
        <dbReference type="ARBA" id="ARBA00000971"/>
    </source>
</evidence>
<dbReference type="InterPro" id="IPR044609">
    <property type="entry name" value="FKBP2/11"/>
</dbReference>
<evidence type="ECO:0000259" key="6">
    <source>
        <dbReference type="PROSITE" id="PS50059"/>
    </source>
</evidence>
<evidence type="ECO:0000313" key="9">
    <source>
        <dbReference type="Proteomes" id="UP000019335"/>
    </source>
</evidence>
<evidence type="ECO:0000256" key="2">
    <source>
        <dbReference type="ARBA" id="ARBA00013194"/>
    </source>
</evidence>
<dbReference type="SUPFAM" id="SSF50156">
    <property type="entry name" value="PDZ domain-like"/>
    <property type="match status" value="1"/>
</dbReference>
<protein>
    <recommendedName>
        <fullName evidence="2 5">peptidylprolyl isomerase</fullName>
        <ecNumber evidence="2 5">5.2.1.8</ecNumber>
    </recommendedName>
</protein>
<dbReference type="PANTHER" id="PTHR45779:SF7">
    <property type="entry name" value="PEPTIDYLPROLYL ISOMERASE"/>
    <property type="match status" value="1"/>
</dbReference>
<evidence type="ECO:0000256" key="5">
    <source>
        <dbReference type="PROSITE-ProRule" id="PRU00277"/>
    </source>
</evidence>
<evidence type="ECO:0000313" key="8">
    <source>
        <dbReference type="EMBL" id="EWM26709.1"/>
    </source>
</evidence>
<dbReference type="Pfam" id="PF00595">
    <property type="entry name" value="PDZ"/>
    <property type="match status" value="1"/>
</dbReference>
<dbReference type="PROSITE" id="PS50059">
    <property type="entry name" value="FKBP_PPIASE"/>
    <property type="match status" value="1"/>
</dbReference>
<proteinExistence type="predicted"/>
<dbReference type="GO" id="GO:0005783">
    <property type="term" value="C:endoplasmic reticulum"/>
    <property type="evidence" value="ECO:0007669"/>
    <property type="project" value="TreeGrafter"/>
</dbReference>
<name>W7U229_9STRA</name>
<dbReference type="OrthoDB" id="1902587at2759"/>
<dbReference type="AlphaFoldDB" id="W7U229"/>
<keyword evidence="4 5" id="KW-0413">Isomerase</keyword>
<dbReference type="InterPro" id="IPR001478">
    <property type="entry name" value="PDZ"/>
</dbReference>
<dbReference type="EC" id="5.2.1.8" evidence="2 5"/>
<keyword evidence="9" id="KW-1185">Reference proteome</keyword>
<sequence>MSSSARGFFESLVRRQTRHPHATIIRPSTRTCCKQLLMVLAGMLAMSQSFMLKSPLHAVLDGSVAVSARLAPGGIRVVMSMSCPDRRGLLEGWASVFLAVGLPHVAQPTQRAHAVKDDEYDVAFDAKQPLGLALEDFGQNGKYRTYVSKTLRGSQATSKGIRIPALVVAVNGKNVEGLPRKMVVQLIRDAQEGRNGMGEGSSLMVTFRDPAKFMELLSEKSTPGGGEGAEISTQLAPQTQAREAQTLTVKKTYVPEICQTGAKYGDLLEIKYATRLEDGTFLDATGVSTPGRGGDSTLYFVLGEQVAGTVPKGWDLALVGACVGEKRRIKTPSVLAFGAKGLKRKGIPPDATIVYDVEVIGINGNNIPR</sequence>
<feature type="domain" description="PPIase FKBP-type" evidence="6">
    <location>
        <begin position="265"/>
        <end position="363"/>
    </location>
</feature>
<evidence type="ECO:0000259" key="7">
    <source>
        <dbReference type="PROSITE" id="PS50106"/>
    </source>
</evidence>
<dbReference type="InterPro" id="IPR001179">
    <property type="entry name" value="PPIase_FKBP_dom"/>
</dbReference>
<keyword evidence="3 5" id="KW-0697">Rotamase</keyword>
<evidence type="ECO:0000256" key="4">
    <source>
        <dbReference type="ARBA" id="ARBA00023235"/>
    </source>
</evidence>
<organism evidence="8 9">
    <name type="scientific">Nannochloropsis gaditana</name>
    <dbReference type="NCBI Taxonomy" id="72520"/>
    <lineage>
        <taxon>Eukaryota</taxon>
        <taxon>Sar</taxon>
        <taxon>Stramenopiles</taxon>
        <taxon>Ochrophyta</taxon>
        <taxon>Eustigmatophyceae</taxon>
        <taxon>Eustigmatales</taxon>
        <taxon>Monodopsidaceae</taxon>
        <taxon>Nannochloropsis</taxon>
    </lineage>
</organism>
<feature type="domain" description="PDZ" evidence="7">
    <location>
        <begin position="119"/>
        <end position="190"/>
    </location>
</feature>
<dbReference type="Gene3D" id="3.10.50.40">
    <property type="match status" value="1"/>
</dbReference>
<dbReference type="Proteomes" id="UP000019335">
    <property type="component" value="Chromosome 8"/>
</dbReference>